<dbReference type="PANTHER" id="PTHR30349">
    <property type="entry name" value="PHAGE INTEGRASE-RELATED"/>
    <property type="match status" value="1"/>
</dbReference>
<dbReference type="InterPro" id="IPR013762">
    <property type="entry name" value="Integrase-like_cat_sf"/>
</dbReference>
<keyword evidence="5" id="KW-0229">DNA integration</keyword>
<dbReference type="GO" id="GO:0003677">
    <property type="term" value="F:DNA binding"/>
    <property type="evidence" value="ECO:0007669"/>
    <property type="project" value="UniProtKB-UniRule"/>
</dbReference>
<dbReference type="InterPro" id="IPR050090">
    <property type="entry name" value="Tyrosine_recombinase_XerCD"/>
</dbReference>
<keyword evidence="8" id="KW-0131">Cell cycle</keyword>
<evidence type="ECO:0000256" key="2">
    <source>
        <dbReference type="ARBA" id="ARBA00022490"/>
    </source>
</evidence>
<reference evidence="12 13" key="1">
    <citation type="submission" date="2019-03" db="EMBL/GenBank/DDBJ databases">
        <title>The genome sequence of Nitrosococcus wardiae strain D1FHST reveals the archetypal metabolic capacity of ammonia-oxidizing Gammaproteobacteria.</title>
        <authorList>
            <person name="Wang L."/>
            <person name="Lim C.K."/>
            <person name="Hanson T.E."/>
            <person name="Dang H."/>
            <person name="Klotz M.G."/>
        </authorList>
    </citation>
    <scope>NUCLEOTIDE SEQUENCE [LARGE SCALE GENOMIC DNA]</scope>
    <source>
        <strain evidence="12 13">D1FHS</strain>
    </source>
</reference>
<evidence type="ECO:0000313" key="12">
    <source>
        <dbReference type="EMBL" id="QBQ55376.1"/>
    </source>
</evidence>
<feature type="domain" description="Core-binding (CB)" evidence="11">
    <location>
        <begin position="41"/>
        <end position="146"/>
    </location>
</feature>
<keyword evidence="13" id="KW-1185">Reference proteome</keyword>
<evidence type="ECO:0000256" key="6">
    <source>
        <dbReference type="ARBA" id="ARBA00023125"/>
    </source>
</evidence>
<feature type="domain" description="Tyr recombinase" evidence="10">
    <location>
        <begin position="171"/>
        <end position="377"/>
    </location>
</feature>
<dbReference type="SUPFAM" id="SSF56349">
    <property type="entry name" value="DNA breaking-rejoining enzymes"/>
    <property type="match status" value="1"/>
</dbReference>
<evidence type="ECO:0000256" key="5">
    <source>
        <dbReference type="ARBA" id="ARBA00022908"/>
    </source>
</evidence>
<dbReference type="InterPro" id="IPR002104">
    <property type="entry name" value="Integrase_catalytic"/>
</dbReference>
<dbReference type="Gene3D" id="1.10.150.130">
    <property type="match status" value="1"/>
</dbReference>
<organism evidence="12 13">
    <name type="scientific">Nitrosococcus wardiae</name>
    <dbReference type="NCBI Taxonomy" id="1814290"/>
    <lineage>
        <taxon>Bacteria</taxon>
        <taxon>Pseudomonadati</taxon>
        <taxon>Pseudomonadota</taxon>
        <taxon>Gammaproteobacteria</taxon>
        <taxon>Chromatiales</taxon>
        <taxon>Chromatiaceae</taxon>
        <taxon>Nitrosococcus</taxon>
    </lineage>
</organism>
<dbReference type="Proteomes" id="UP000294325">
    <property type="component" value="Chromosome"/>
</dbReference>
<evidence type="ECO:0000313" key="13">
    <source>
        <dbReference type="Proteomes" id="UP000294325"/>
    </source>
</evidence>
<comment type="subcellular location">
    <subcellularLocation>
        <location evidence="1">Cytoplasm</location>
    </subcellularLocation>
</comment>
<evidence type="ECO:0000256" key="8">
    <source>
        <dbReference type="ARBA" id="ARBA00023306"/>
    </source>
</evidence>
<dbReference type="GO" id="GO:0005737">
    <property type="term" value="C:cytoplasm"/>
    <property type="evidence" value="ECO:0007669"/>
    <property type="project" value="UniProtKB-SubCell"/>
</dbReference>
<dbReference type="KEGG" id="nwr:E3U44_13290"/>
<accession>A0A4P7C399</accession>
<evidence type="ECO:0000259" key="10">
    <source>
        <dbReference type="PROSITE" id="PS51898"/>
    </source>
</evidence>
<evidence type="ECO:0000256" key="1">
    <source>
        <dbReference type="ARBA" id="ARBA00004496"/>
    </source>
</evidence>
<evidence type="ECO:0000256" key="7">
    <source>
        <dbReference type="ARBA" id="ARBA00023172"/>
    </source>
</evidence>
<dbReference type="InterPro" id="IPR011010">
    <property type="entry name" value="DNA_brk_join_enz"/>
</dbReference>
<sequence>METIEKIIGSPVPLERLPLPADLDGRWGCNRGSALLQIDAKTDLEAVQTWLAEFEHSPHTWRNYRKEVERLLLWSLLERGKPLSSLTREDLAAFEAFLADPTPRERWCGPRALRRSTHWRPFQGPLSEHSCRQTLTIINSLFTYLVDAGYLAGNPLALRRRREGSNVKVEAIERFLDPALWQHVLSFVEGMPRETDRQQAEYERVRYLLTLLYLLGPRVGEVVSHSMGSFIEVRGKWWWQVTGKGRKTARIPVNQEMLGALARYRVFYGLPPLPMPGEETPLVLSLKGSRGISANMVYRIVKAVMKKAADTLEASQFHQAHKLRKASTHWLRHTAITHQADAGIELRYLNKSARHAKLETTAIYLHADEDRWHEAMEKHKIQD</sequence>
<dbReference type="GO" id="GO:0015074">
    <property type="term" value="P:DNA integration"/>
    <property type="evidence" value="ECO:0007669"/>
    <property type="project" value="UniProtKB-KW"/>
</dbReference>
<evidence type="ECO:0000259" key="11">
    <source>
        <dbReference type="PROSITE" id="PS51900"/>
    </source>
</evidence>
<keyword evidence="7" id="KW-0233">DNA recombination</keyword>
<gene>
    <name evidence="12" type="ORF">E3U44_13290</name>
</gene>
<dbReference type="InterPro" id="IPR010998">
    <property type="entry name" value="Integrase_recombinase_N"/>
</dbReference>
<dbReference type="GO" id="GO:0051301">
    <property type="term" value="P:cell division"/>
    <property type="evidence" value="ECO:0007669"/>
    <property type="project" value="UniProtKB-KW"/>
</dbReference>
<protein>
    <submittedName>
        <fullName evidence="12">Integrase</fullName>
    </submittedName>
</protein>
<name>A0A4P7C399_9GAMM</name>
<evidence type="ECO:0000256" key="4">
    <source>
        <dbReference type="ARBA" id="ARBA00022829"/>
    </source>
</evidence>
<dbReference type="InterPro" id="IPR044068">
    <property type="entry name" value="CB"/>
</dbReference>
<dbReference type="GO" id="GO:0006310">
    <property type="term" value="P:DNA recombination"/>
    <property type="evidence" value="ECO:0007669"/>
    <property type="project" value="UniProtKB-KW"/>
</dbReference>
<evidence type="ECO:0000256" key="3">
    <source>
        <dbReference type="ARBA" id="ARBA00022618"/>
    </source>
</evidence>
<keyword evidence="3" id="KW-0132">Cell division</keyword>
<dbReference type="GO" id="GO:0007059">
    <property type="term" value="P:chromosome segregation"/>
    <property type="evidence" value="ECO:0007669"/>
    <property type="project" value="UniProtKB-KW"/>
</dbReference>
<dbReference type="PROSITE" id="PS51898">
    <property type="entry name" value="TYR_RECOMBINASE"/>
    <property type="match status" value="1"/>
</dbReference>
<dbReference type="OrthoDB" id="8610787at2"/>
<dbReference type="PROSITE" id="PS51900">
    <property type="entry name" value="CB"/>
    <property type="match status" value="1"/>
</dbReference>
<keyword evidence="6 9" id="KW-0238">DNA-binding</keyword>
<dbReference type="EMBL" id="CP038033">
    <property type="protein sequence ID" value="QBQ55376.1"/>
    <property type="molecule type" value="Genomic_DNA"/>
</dbReference>
<dbReference type="Gene3D" id="1.10.443.10">
    <property type="entry name" value="Intergrase catalytic core"/>
    <property type="match status" value="1"/>
</dbReference>
<keyword evidence="4" id="KW-0159">Chromosome partition</keyword>
<keyword evidence="2" id="KW-0963">Cytoplasm</keyword>
<dbReference type="RefSeq" id="WP_134358636.1">
    <property type="nucleotide sequence ID" value="NZ_CP038033.1"/>
</dbReference>
<dbReference type="Pfam" id="PF00589">
    <property type="entry name" value="Phage_integrase"/>
    <property type="match status" value="1"/>
</dbReference>
<evidence type="ECO:0000256" key="9">
    <source>
        <dbReference type="PROSITE-ProRule" id="PRU01248"/>
    </source>
</evidence>
<proteinExistence type="predicted"/>
<dbReference type="PANTHER" id="PTHR30349:SF77">
    <property type="entry name" value="TYROSINE RECOMBINASE XERC"/>
    <property type="match status" value="1"/>
</dbReference>
<dbReference type="AlphaFoldDB" id="A0A4P7C399"/>